<keyword evidence="10" id="KW-0966">Cell projection</keyword>
<evidence type="ECO:0000259" key="8">
    <source>
        <dbReference type="Pfam" id="PF07559"/>
    </source>
</evidence>
<evidence type="ECO:0000259" key="9">
    <source>
        <dbReference type="Pfam" id="PF22692"/>
    </source>
</evidence>
<dbReference type="Pfam" id="PF07559">
    <property type="entry name" value="FlgE_D2"/>
    <property type="match status" value="1"/>
</dbReference>
<keyword evidence="4 5" id="KW-0975">Bacterial flagellum</keyword>
<comment type="subcellular location">
    <subcellularLocation>
        <location evidence="1 5">Bacterial flagellum basal body</location>
    </subcellularLocation>
</comment>
<accession>A0A1I4ITW6</accession>
<dbReference type="Pfam" id="PF22692">
    <property type="entry name" value="LlgE_F_G_D1"/>
    <property type="match status" value="1"/>
</dbReference>
<dbReference type="Pfam" id="PF00460">
    <property type="entry name" value="Flg_bb_rod"/>
    <property type="match status" value="1"/>
</dbReference>
<dbReference type="GO" id="GO:0071978">
    <property type="term" value="P:bacterial-type flagellum-dependent swarming motility"/>
    <property type="evidence" value="ECO:0007669"/>
    <property type="project" value="TreeGrafter"/>
</dbReference>
<dbReference type="Gene3D" id="2.60.98.20">
    <property type="entry name" value="Flagellar hook protein FlgE"/>
    <property type="match status" value="1"/>
</dbReference>
<feature type="domain" description="Flagellar basal-body/hook protein C-terminal" evidence="7">
    <location>
        <begin position="372"/>
        <end position="413"/>
    </location>
</feature>
<dbReference type="GO" id="GO:0009424">
    <property type="term" value="C:bacterial-type flagellum hook"/>
    <property type="evidence" value="ECO:0007669"/>
    <property type="project" value="TreeGrafter"/>
</dbReference>
<dbReference type="STRING" id="758825.SAMN02982985_00769"/>
<evidence type="ECO:0000313" key="11">
    <source>
        <dbReference type="Proteomes" id="UP000199470"/>
    </source>
</evidence>
<dbReference type="SUPFAM" id="SSF117143">
    <property type="entry name" value="Flagellar hook protein flgE"/>
    <property type="match status" value="1"/>
</dbReference>
<dbReference type="InterPro" id="IPR037058">
    <property type="entry name" value="Falgellar_hook_FlgE_sf"/>
</dbReference>
<comment type="similarity">
    <text evidence="2 5">Belongs to the flagella basal body rod proteins family.</text>
</comment>
<comment type="function">
    <text evidence="5">A flexible structure which links the flagellar filament to the drive apparatus in the basal body.</text>
</comment>
<dbReference type="InterPro" id="IPR010930">
    <property type="entry name" value="Flg_bb/hook_C_dom"/>
</dbReference>
<dbReference type="OrthoDB" id="8578401at2"/>
<protein>
    <recommendedName>
        <fullName evidence="3 5">Flagellar hook protein FlgE</fullName>
    </recommendedName>
</protein>
<reference evidence="10 11" key="1">
    <citation type="submission" date="2016-10" db="EMBL/GenBank/DDBJ databases">
        <authorList>
            <person name="de Groot N.N."/>
        </authorList>
    </citation>
    <scope>NUCLEOTIDE SEQUENCE [LARGE SCALE GENOMIC DNA]</scope>
    <source>
        <strain evidence="10 11">ATCC 43154</strain>
    </source>
</reference>
<evidence type="ECO:0000256" key="3">
    <source>
        <dbReference type="ARBA" id="ARBA00019015"/>
    </source>
</evidence>
<evidence type="ECO:0000256" key="5">
    <source>
        <dbReference type="RuleBase" id="RU362116"/>
    </source>
</evidence>
<keyword evidence="10" id="KW-0969">Cilium</keyword>
<evidence type="ECO:0000256" key="2">
    <source>
        <dbReference type="ARBA" id="ARBA00009677"/>
    </source>
</evidence>
<dbReference type="PANTHER" id="PTHR30435">
    <property type="entry name" value="FLAGELLAR PROTEIN"/>
    <property type="match status" value="1"/>
</dbReference>
<evidence type="ECO:0000259" key="7">
    <source>
        <dbReference type="Pfam" id="PF06429"/>
    </source>
</evidence>
<feature type="domain" description="Flagellar basal body rod protein N-terminal" evidence="6">
    <location>
        <begin position="4"/>
        <end position="33"/>
    </location>
</feature>
<dbReference type="GO" id="GO:0005829">
    <property type="term" value="C:cytosol"/>
    <property type="evidence" value="ECO:0007669"/>
    <property type="project" value="TreeGrafter"/>
</dbReference>
<dbReference type="Pfam" id="PF06429">
    <property type="entry name" value="Flg_bbr_C"/>
    <property type="match status" value="1"/>
</dbReference>
<dbReference type="NCBIfam" id="TIGR03506">
    <property type="entry name" value="FlgEFG_subfam"/>
    <property type="match status" value="1"/>
</dbReference>
<evidence type="ECO:0000259" key="6">
    <source>
        <dbReference type="Pfam" id="PF00460"/>
    </source>
</evidence>
<sequence>MGFDIALSGIQAINQQLDTISHNIANAGTYGFKSSRANFSSLYAGSTPTGTEVSSLTQSIGQNGGTVATGRGLDASINGRGFFVSKDNQGQSVYSRVGIFAKDVDGYLTNGAGQRVQGYTQKPPSTQLGTLGDLPIPTGQIPAVATTKGSFSLNVSRDWKTPVNAATFDPTDWKSFNMSKSMVLHDSLGGERVLTQYFIKDDTVPDAITVKYLLDGVADAAGAPDTVLTFDPTTGQLASVAPPPASALANSVALKLTPAGGGAIGDAVDGLVTLDYTGTTNFYGEATTAINAADGYASGSYVGVELNEKGAMIAKYTNGQKQSVGVLAIASFPDEGALTNISDTSWTANAQSGTPLYDTPGVGMAGALNVARLEQSNVDITSELVGLMTSQRNYQANSKVIQTQSAMMQSLMQAL</sequence>
<dbReference type="GO" id="GO:0009425">
    <property type="term" value="C:bacterial-type flagellum basal body"/>
    <property type="evidence" value="ECO:0007669"/>
    <property type="project" value="UniProtKB-SubCell"/>
</dbReference>
<gene>
    <name evidence="10" type="ORF">SAMN02982985_00769</name>
</gene>
<dbReference type="EMBL" id="FOTW01000005">
    <property type="protein sequence ID" value="SFL57755.1"/>
    <property type="molecule type" value="Genomic_DNA"/>
</dbReference>
<dbReference type="InterPro" id="IPR011491">
    <property type="entry name" value="FlgE_D2"/>
</dbReference>
<dbReference type="AlphaFoldDB" id="A0A1I4ITW6"/>
<evidence type="ECO:0000256" key="4">
    <source>
        <dbReference type="ARBA" id="ARBA00023143"/>
    </source>
</evidence>
<name>A0A1I4ITW6_9BURK</name>
<dbReference type="InterPro" id="IPR053967">
    <property type="entry name" value="LlgE_F_G-like_D1"/>
</dbReference>
<evidence type="ECO:0000313" key="10">
    <source>
        <dbReference type="EMBL" id="SFL57755.1"/>
    </source>
</evidence>
<dbReference type="Proteomes" id="UP000199470">
    <property type="component" value="Unassembled WGS sequence"/>
</dbReference>
<feature type="domain" description="Flagellar hook protein FlgE/F/G-like D1" evidence="9">
    <location>
        <begin position="77"/>
        <end position="133"/>
    </location>
</feature>
<dbReference type="InterPro" id="IPR020013">
    <property type="entry name" value="Flagellar_FlgE/F/G"/>
</dbReference>
<dbReference type="InterPro" id="IPR037925">
    <property type="entry name" value="FlgE/F/G-like"/>
</dbReference>
<dbReference type="InterPro" id="IPR001444">
    <property type="entry name" value="Flag_bb_rod_N"/>
</dbReference>
<dbReference type="PANTHER" id="PTHR30435:SF1">
    <property type="entry name" value="FLAGELLAR HOOK PROTEIN FLGE"/>
    <property type="match status" value="1"/>
</dbReference>
<organism evidence="10 11">
    <name type="scientific">Rugamonas rubra</name>
    <dbReference type="NCBI Taxonomy" id="758825"/>
    <lineage>
        <taxon>Bacteria</taxon>
        <taxon>Pseudomonadati</taxon>
        <taxon>Pseudomonadota</taxon>
        <taxon>Betaproteobacteria</taxon>
        <taxon>Burkholderiales</taxon>
        <taxon>Oxalobacteraceae</taxon>
        <taxon>Telluria group</taxon>
        <taxon>Rugamonas</taxon>
    </lineage>
</organism>
<evidence type="ECO:0000256" key="1">
    <source>
        <dbReference type="ARBA" id="ARBA00004117"/>
    </source>
</evidence>
<feature type="domain" description="Flagellar hook protein FlgE D2" evidence="8">
    <location>
        <begin position="162"/>
        <end position="296"/>
    </location>
</feature>
<keyword evidence="10" id="KW-0282">Flagellum</keyword>
<keyword evidence="11" id="KW-1185">Reference proteome</keyword>
<dbReference type="RefSeq" id="WP_093383892.1">
    <property type="nucleotide sequence ID" value="NZ_FOTW01000005.1"/>
</dbReference>
<proteinExistence type="inferred from homology"/>